<feature type="domain" description="Bacterial archaeo-eukaryotic release factor family 6" evidence="1">
    <location>
        <begin position="128"/>
        <end position="271"/>
    </location>
</feature>
<dbReference type="EMBL" id="CP003137">
    <property type="protein sequence ID" value="AEV95770.1"/>
    <property type="molecule type" value="Genomic_DNA"/>
</dbReference>
<dbReference type="eggNOG" id="COG1537">
    <property type="taxonomic scope" value="Bacteria"/>
</dbReference>
<accession>G8PAI1</accession>
<dbReference type="STRING" id="701521.PECL_1552"/>
<dbReference type="KEGG" id="pce:PECL_1552"/>
<gene>
    <name evidence="2" type="ordered locus">PECL_1552</name>
</gene>
<protein>
    <recommendedName>
        <fullName evidence="1">Bacterial archaeo-eukaryotic release factor family 6 domain-containing protein</fullName>
    </recommendedName>
</protein>
<reference evidence="2 3" key="1">
    <citation type="journal article" date="2012" name="J. Bacteriol.">
        <title>Complete Genome Sequence of the Beer Spoilage Organism Pediococcus claussenii ATCC BAA-344T.</title>
        <authorList>
            <person name="Pittet V."/>
            <person name="Abegunde T."/>
            <person name="Marfleet T."/>
            <person name="Haakensen M."/>
            <person name="Morrow K."/>
            <person name="Jayaprakash T."/>
            <person name="Schroeder K."/>
            <person name="Trost B."/>
            <person name="Byrns S."/>
            <person name="Bergsveinson J."/>
            <person name="Kusalik A."/>
            <person name="Ziola B."/>
        </authorList>
    </citation>
    <scope>NUCLEOTIDE SEQUENCE [LARGE SCALE GENOMIC DNA]</scope>
    <source>
        <strain evidence="2 3">ATCC BAA-344</strain>
    </source>
</reference>
<name>G8PAI1_PEDCP</name>
<dbReference type="Pfam" id="PF18848">
    <property type="entry name" value="baeRF_family6"/>
    <property type="match status" value="1"/>
</dbReference>
<dbReference type="PATRIC" id="fig|701521.8.peg.1454"/>
<organism evidence="2 3">
    <name type="scientific">Pediococcus claussenii (strain ATCC BAA-344 / DSM 14800 / JCM 18046 / KCTC 3811 / LMG 21948 / P06)</name>
    <dbReference type="NCBI Taxonomy" id="701521"/>
    <lineage>
        <taxon>Bacteria</taxon>
        <taxon>Bacillati</taxon>
        <taxon>Bacillota</taxon>
        <taxon>Bacilli</taxon>
        <taxon>Lactobacillales</taxon>
        <taxon>Lactobacillaceae</taxon>
        <taxon>Pediococcus</taxon>
    </lineage>
</organism>
<evidence type="ECO:0000313" key="3">
    <source>
        <dbReference type="Proteomes" id="UP000005444"/>
    </source>
</evidence>
<dbReference type="InterPro" id="IPR040628">
    <property type="entry name" value="BaeRF_family6"/>
</dbReference>
<dbReference type="HOGENOM" id="CLU_044180_1_0_9"/>
<evidence type="ECO:0000259" key="1">
    <source>
        <dbReference type="Pfam" id="PF18848"/>
    </source>
</evidence>
<proteinExistence type="predicted"/>
<keyword evidence="3" id="KW-1185">Reference proteome</keyword>
<sequence length="378" mass="42658">MEITYPKPLTEILNTTSDTPFISIYMPVEKNQSADKSQISLKNLGKHAIEVLQDVWPNTSIENYKQILNKYVTDSSFWTDFSDRGFALITNGHETFTQSIDTSVPEIAMATNMPMILPLLNDEQHEFDFDLLALNADRIECYSFINGELAVYDLPEDAPTTLKGTLGSELRGGELNSVSVGQNVSVHGHNETSTEKQIDQERFYQAVDKYIEEYVSQESKHELLLFGLPQNIAVFRKISKNASLSLDYQIETSPADLSISEIDNVLKPIAKQYKESKYDKSLRRISDAKSKSLLSYFLDEIISAIQNGQVDTLYIQQDARINGILQDDSVITNTKQAKHNNLLNDLADLTIVHNGKVRQLPDDKLSEPVVAVLRYKDI</sequence>
<dbReference type="Proteomes" id="UP000005444">
    <property type="component" value="Chromosome"/>
</dbReference>
<evidence type="ECO:0000313" key="2">
    <source>
        <dbReference type="EMBL" id="AEV95770.1"/>
    </source>
</evidence>
<dbReference type="RefSeq" id="WP_014215964.1">
    <property type="nucleotide sequence ID" value="NC_016605.1"/>
</dbReference>
<dbReference type="AlphaFoldDB" id="G8PAI1"/>